<evidence type="ECO:0000313" key="2">
    <source>
        <dbReference type="EMBL" id="KAB3533581.1"/>
    </source>
</evidence>
<protein>
    <submittedName>
        <fullName evidence="2">Uncharacterized protein</fullName>
    </submittedName>
</protein>
<evidence type="ECO:0000313" key="3">
    <source>
        <dbReference type="Proteomes" id="UP000432715"/>
    </source>
</evidence>
<dbReference type="EMBL" id="WBZC01000039">
    <property type="protein sequence ID" value="KAB3533581.1"/>
    <property type="molecule type" value="Genomic_DNA"/>
</dbReference>
<dbReference type="RefSeq" id="WP_151861561.1">
    <property type="nucleotide sequence ID" value="NZ_WBZC01000039.1"/>
</dbReference>
<proteinExistence type="predicted"/>
<sequence>MKYLVFSFWFVIMHVVSYSLAGILALKISKDIYEGKGRVMDYLKDMSDDKERRYVEIWFLPAQILRGLILSLVLYPVLNSLGEMSFSLRFIFFVGLMFIYTHLGSAAPCPDNIEGFVYLRKRYFNINSFYKFQLEMLIYSFLFALGCSYFLF</sequence>
<reference evidence="2 3" key="1">
    <citation type="submission" date="2019-10" db="EMBL/GenBank/DDBJ databases">
        <title>Alkaliphilus serpentinus sp. nov. and Alkaliphilus pronyensis sp. nov., two novel anaerobic alkaliphilic species isolated from the serpentinized-hosted hydrothermal field of the Prony Bay (New Caledonia).</title>
        <authorList>
            <person name="Postec A."/>
        </authorList>
    </citation>
    <scope>NUCLEOTIDE SEQUENCE [LARGE SCALE GENOMIC DNA]</scope>
    <source>
        <strain evidence="2 3">LacV</strain>
    </source>
</reference>
<keyword evidence="1" id="KW-0472">Membrane</keyword>
<name>A0A6I0FE86_9FIRM</name>
<comment type="caution">
    <text evidence="2">The sequence shown here is derived from an EMBL/GenBank/DDBJ whole genome shotgun (WGS) entry which is preliminary data.</text>
</comment>
<keyword evidence="3" id="KW-1185">Reference proteome</keyword>
<dbReference type="AlphaFoldDB" id="A0A6I0FE86"/>
<feature type="transmembrane region" description="Helical" evidence="1">
    <location>
        <begin position="6"/>
        <end position="26"/>
    </location>
</feature>
<keyword evidence="1" id="KW-0812">Transmembrane</keyword>
<feature type="transmembrane region" description="Helical" evidence="1">
    <location>
        <begin position="57"/>
        <end position="78"/>
    </location>
</feature>
<organism evidence="2 3">
    <name type="scientific">Alkaliphilus pronyensis</name>
    <dbReference type="NCBI Taxonomy" id="1482732"/>
    <lineage>
        <taxon>Bacteria</taxon>
        <taxon>Bacillati</taxon>
        <taxon>Bacillota</taxon>
        <taxon>Clostridia</taxon>
        <taxon>Peptostreptococcales</taxon>
        <taxon>Natronincolaceae</taxon>
        <taxon>Alkaliphilus</taxon>
    </lineage>
</organism>
<feature type="transmembrane region" description="Helical" evidence="1">
    <location>
        <begin position="90"/>
        <end position="109"/>
    </location>
</feature>
<accession>A0A6I0FE86</accession>
<gene>
    <name evidence="2" type="ORF">F8154_10470</name>
</gene>
<dbReference type="Proteomes" id="UP000432715">
    <property type="component" value="Unassembled WGS sequence"/>
</dbReference>
<dbReference type="OrthoDB" id="1953115at2"/>
<feature type="transmembrane region" description="Helical" evidence="1">
    <location>
        <begin position="129"/>
        <end position="151"/>
    </location>
</feature>
<keyword evidence="1" id="KW-1133">Transmembrane helix</keyword>
<evidence type="ECO:0000256" key="1">
    <source>
        <dbReference type="SAM" id="Phobius"/>
    </source>
</evidence>